<dbReference type="SUPFAM" id="SSF90123">
    <property type="entry name" value="ABC transporter transmembrane region"/>
    <property type="match status" value="1"/>
</dbReference>
<evidence type="ECO:0000256" key="4">
    <source>
        <dbReference type="ARBA" id="ARBA00022692"/>
    </source>
</evidence>
<proteinExistence type="inferred from homology"/>
<accession>A0A820WSC2</accession>
<comment type="subcellular location">
    <subcellularLocation>
        <location evidence="1">Membrane</location>
        <topology evidence="1">Multi-pass membrane protein</topology>
    </subcellularLocation>
</comment>
<evidence type="ECO:0000256" key="8">
    <source>
        <dbReference type="ARBA" id="ARBA00023136"/>
    </source>
</evidence>
<dbReference type="InterPro" id="IPR050173">
    <property type="entry name" value="ABC_transporter_C-like"/>
</dbReference>
<organism evidence="12 13">
    <name type="scientific">Rotaria socialis</name>
    <dbReference type="NCBI Taxonomy" id="392032"/>
    <lineage>
        <taxon>Eukaryota</taxon>
        <taxon>Metazoa</taxon>
        <taxon>Spiralia</taxon>
        <taxon>Gnathifera</taxon>
        <taxon>Rotifera</taxon>
        <taxon>Eurotatoria</taxon>
        <taxon>Bdelloidea</taxon>
        <taxon>Philodinida</taxon>
        <taxon>Philodinidae</taxon>
        <taxon>Rotaria</taxon>
    </lineage>
</organism>
<dbReference type="PROSITE" id="PS50893">
    <property type="entry name" value="ABC_TRANSPORTER_2"/>
    <property type="match status" value="1"/>
</dbReference>
<dbReference type="SUPFAM" id="SSF52540">
    <property type="entry name" value="P-loop containing nucleoside triphosphate hydrolases"/>
    <property type="match status" value="1"/>
</dbReference>
<feature type="domain" description="ABC transmembrane type-1" evidence="11">
    <location>
        <begin position="562"/>
        <end position="723"/>
    </location>
</feature>
<dbReference type="InterPro" id="IPR036640">
    <property type="entry name" value="ABC1_TM_sf"/>
</dbReference>
<evidence type="ECO:0000313" key="13">
    <source>
        <dbReference type="Proteomes" id="UP000663862"/>
    </source>
</evidence>
<keyword evidence="8 9" id="KW-0472">Membrane</keyword>
<name>A0A820WSC2_9BILA</name>
<dbReference type="PROSITE" id="PS00211">
    <property type="entry name" value="ABC_TRANSPORTER_1"/>
    <property type="match status" value="1"/>
</dbReference>
<dbReference type="PANTHER" id="PTHR24223:SF456">
    <property type="entry name" value="MULTIDRUG RESISTANCE-ASSOCIATED PROTEIN LETHAL(2)03659"/>
    <property type="match status" value="1"/>
</dbReference>
<dbReference type="InterPro" id="IPR027417">
    <property type="entry name" value="P-loop_NTPase"/>
</dbReference>
<dbReference type="InterPro" id="IPR011527">
    <property type="entry name" value="ABC1_TM_dom"/>
</dbReference>
<evidence type="ECO:0000256" key="9">
    <source>
        <dbReference type="SAM" id="Phobius"/>
    </source>
</evidence>
<dbReference type="EMBL" id="CAJOBQ010001859">
    <property type="protein sequence ID" value="CAF4521284.1"/>
    <property type="molecule type" value="Genomic_DNA"/>
</dbReference>
<dbReference type="CDD" id="cd03250">
    <property type="entry name" value="ABCC_MRP_domain1"/>
    <property type="match status" value="1"/>
</dbReference>
<feature type="transmembrane region" description="Helical" evidence="9">
    <location>
        <begin position="698"/>
        <end position="717"/>
    </location>
</feature>
<keyword evidence="5" id="KW-0547">Nucleotide-binding</keyword>
<keyword evidence="4 9" id="KW-0812">Transmembrane</keyword>
<evidence type="ECO:0000256" key="6">
    <source>
        <dbReference type="ARBA" id="ARBA00022840"/>
    </source>
</evidence>
<evidence type="ECO:0000259" key="10">
    <source>
        <dbReference type="PROSITE" id="PS50893"/>
    </source>
</evidence>
<evidence type="ECO:0000256" key="3">
    <source>
        <dbReference type="ARBA" id="ARBA00022448"/>
    </source>
</evidence>
<dbReference type="GO" id="GO:0005524">
    <property type="term" value="F:ATP binding"/>
    <property type="evidence" value="ECO:0007669"/>
    <property type="project" value="UniProtKB-KW"/>
</dbReference>
<evidence type="ECO:0000259" key="11">
    <source>
        <dbReference type="PROSITE" id="PS50929"/>
    </source>
</evidence>
<evidence type="ECO:0000256" key="5">
    <source>
        <dbReference type="ARBA" id="ARBA00022741"/>
    </source>
</evidence>
<feature type="domain" description="ABC transporter" evidence="10">
    <location>
        <begin position="280"/>
        <end position="505"/>
    </location>
</feature>
<evidence type="ECO:0000256" key="1">
    <source>
        <dbReference type="ARBA" id="ARBA00004141"/>
    </source>
</evidence>
<keyword evidence="7 9" id="KW-1133">Transmembrane helix</keyword>
<dbReference type="AlphaFoldDB" id="A0A820WSC2"/>
<dbReference type="GO" id="GO:0140359">
    <property type="term" value="F:ABC-type transporter activity"/>
    <property type="evidence" value="ECO:0007669"/>
    <property type="project" value="InterPro"/>
</dbReference>
<dbReference type="GO" id="GO:0016020">
    <property type="term" value="C:membrane"/>
    <property type="evidence" value="ECO:0007669"/>
    <property type="project" value="UniProtKB-SubCell"/>
</dbReference>
<keyword evidence="6" id="KW-0067">ATP-binding</keyword>
<evidence type="ECO:0000256" key="2">
    <source>
        <dbReference type="ARBA" id="ARBA00009726"/>
    </source>
</evidence>
<gene>
    <name evidence="12" type="ORF">TSG867_LOCUS22590</name>
</gene>
<evidence type="ECO:0000313" key="12">
    <source>
        <dbReference type="EMBL" id="CAF4521284.1"/>
    </source>
</evidence>
<comment type="caution">
    <text evidence="12">The sequence shown here is derived from an EMBL/GenBank/DDBJ whole genome shotgun (WGS) entry which is preliminary data.</text>
</comment>
<sequence length="723" mass="82763">MNEKQFLIDKKSDSLNGSNETKHESSRLEWAESSWFRWGHLFCFSLIIPVIKSGYKRTLTIDDLDQLPTDDTALLLMQKFLCYDWKTTSLSIAIIKIFWKELAISGLLLSYMLARMAVPLILRQIVLLITDHQTSSSLRYVYPIIYSRTLSEYHDNIAKCADKRIQVLSEMINEFHIVKMNNWEDLAEKRFIFRINAVDFVGNNMWYFVNKWFVRVDRYFTAISFYGVIRSPVTSFLLIAIEKTLQLRVAVKRIDQFLQESQQQTLEPADTDQYQQKGKVTLQNACFSWNNNEMHLPSMNIDIESGSLVGIVSNVGSRKASFFAAILGQMHLVDGEIFTNGSSFSYASQSPWIFVDTVRTNIILDQPFDKQRYMNVLRACCLNADLESLGPTADLTMIGDNGINLSGGQCARISLARALYIDADIYLFDDPLASVDNKVVKQIYDQSLGPHGLLKNKTRLLITHQTKYLIDSDQILYFDHGLVRCELPSNAYQVELENIPLIDEDTNIKPATLANMLDVDQSHIDQQSIIQDETSIKKKSTVNWSVWAYLFSQSFFDWFAFAFLIVLILPGQILYEIANILLALLLNKLEMNGSHNRSTASIYLYMNLANMVLSLVSAILFFRITLDGTNALQKKMVHALFNASIRFYESNPRGRILNRASRDQQVVNEILPATLFDSVQSLLMSMGSIIVIGVINPWIFPVLIPLFEIYVVLHLFMRVQIIK</sequence>
<dbReference type="Gene3D" id="1.20.1560.10">
    <property type="entry name" value="ABC transporter type 1, transmembrane domain"/>
    <property type="match status" value="2"/>
</dbReference>
<protein>
    <submittedName>
        <fullName evidence="12">Uncharacterized protein</fullName>
    </submittedName>
</protein>
<dbReference type="Pfam" id="PF00005">
    <property type="entry name" value="ABC_tran"/>
    <property type="match status" value="1"/>
</dbReference>
<reference evidence="12" key="1">
    <citation type="submission" date="2021-02" db="EMBL/GenBank/DDBJ databases">
        <authorList>
            <person name="Nowell W R."/>
        </authorList>
    </citation>
    <scope>NUCLEOTIDE SEQUENCE</scope>
</reference>
<comment type="similarity">
    <text evidence="2">Belongs to the ABC transporter superfamily. ABCC family. Conjugate transporter (TC 3.A.1.208) subfamily.</text>
</comment>
<dbReference type="InterPro" id="IPR017871">
    <property type="entry name" value="ABC_transporter-like_CS"/>
</dbReference>
<dbReference type="GO" id="GO:0016887">
    <property type="term" value="F:ATP hydrolysis activity"/>
    <property type="evidence" value="ECO:0007669"/>
    <property type="project" value="InterPro"/>
</dbReference>
<dbReference type="InterPro" id="IPR003439">
    <property type="entry name" value="ABC_transporter-like_ATP-bd"/>
</dbReference>
<keyword evidence="3" id="KW-0813">Transport</keyword>
<dbReference type="PROSITE" id="PS50929">
    <property type="entry name" value="ABC_TM1F"/>
    <property type="match status" value="1"/>
</dbReference>
<feature type="transmembrane region" description="Helical" evidence="9">
    <location>
        <begin position="602"/>
        <end position="626"/>
    </location>
</feature>
<dbReference type="PANTHER" id="PTHR24223">
    <property type="entry name" value="ATP-BINDING CASSETTE SUB-FAMILY C"/>
    <property type="match status" value="1"/>
</dbReference>
<dbReference type="FunFam" id="3.40.50.300:FF:000997">
    <property type="entry name" value="Multidrug resistance-associated protein 1"/>
    <property type="match status" value="1"/>
</dbReference>
<dbReference type="Pfam" id="PF00664">
    <property type="entry name" value="ABC_membrane"/>
    <property type="match status" value="1"/>
</dbReference>
<dbReference type="Proteomes" id="UP000663862">
    <property type="component" value="Unassembled WGS sequence"/>
</dbReference>
<dbReference type="Gene3D" id="3.40.50.300">
    <property type="entry name" value="P-loop containing nucleotide triphosphate hydrolases"/>
    <property type="match status" value="1"/>
</dbReference>
<feature type="transmembrane region" description="Helical" evidence="9">
    <location>
        <begin position="558"/>
        <end position="582"/>
    </location>
</feature>
<evidence type="ECO:0000256" key="7">
    <source>
        <dbReference type="ARBA" id="ARBA00022989"/>
    </source>
</evidence>